<keyword evidence="2" id="KW-0378">Hydrolase</keyword>
<comment type="similarity">
    <text evidence="1">Belongs to the peptidase S33 family.</text>
</comment>
<dbReference type="InterPro" id="IPR002410">
    <property type="entry name" value="Peptidase_S33"/>
</dbReference>
<dbReference type="AlphaFoldDB" id="A0A9P5Y8D9"/>
<dbReference type="PRINTS" id="PR00793">
    <property type="entry name" value="PROAMNOPTASE"/>
</dbReference>
<dbReference type="SUPFAM" id="SSF53474">
    <property type="entry name" value="alpha/beta-Hydrolases"/>
    <property type="match status" value="1"/>
</dbReference>
<dbReference type="EMBL" id="MU150253">
    <property type="protein sequence ID" value="KAF9464584.1"/>
    <property type="molecule type" value="Genomic_DNA"/>
</dbReference>
<evidence type="ECO:0000256" key="2">
    <source>
        <dbReference type="ARBA" id="ARBA00022801"/>
    </source>
</evidence>
<comment type="caution">
    <text evidence="4">The sequence shown here is derived from an EMBL/GenBank/DDBJ whole genome shotgun (WGS) entry which is preliminary data.</text>
</comment>
<dbReference type="GO" id="GO:0006508">
    <property type="term" value="P:proteolysis"/>
    <property type="evidence" value="ECO:0007669"/>
    <property type="project" value="InterPro"/>
</dbReference>
<protein>
    <submittedName>
        <fullName evidence="4">Proline-specific peptidase</fullName>
    </submittedName>
</protein>
<evidence type="ECO:0000313" key="5">
    <source>
        <dbReference type="Proteomes" id="UP000807353"/>
    </source>
</evidence>
<evidence type="ECO:0000256" key="1">
    <source>
        <dbReference type="ARBA" id="ARBA00010088"/>
    </source>
</evidence>
<evidence type="ECO:0000313" key="4">
    <source>
        <dbReference type="EMBL" id="KAF9464584.1"/>
    </source>
</evidence>
<dbReference type="PIRSF" id="PIRSF005539">
    <property type="entry name" value="Pept_S33_TRI_F1"/>
    <property type="match status" value="1"/>
</dbReference>
<feature type="domain" description="AB hydrolase-1" evidence="3">
    <location>
        <begin position="41"/>
        <end position="287"/>
    </location>
</feature>
<dbReference type="InterPro" id="IPR000073">
    <property type="entry name" value="AB_hydrolase_1"/>
</dbReference>
<sequence length="302" mass="34215">MTSAKVTEGKIPFIVEGETFETHYKLFGDITQPLHVPTIAIHGGPGITHDVLVPLGDLASNSPSTAIILYDQLGSGLSTHLKSKDVSFWTIDLFIDELENILSFFKIDRYNIIGHSWGATLAAEFVIRRQPKGLKRLVLQNCLASAKLRNKAMAELRAALPEDVQATLKKNEEAGTTKTAEYRAAMMVFWERHACRIHPFPPEVAHSMSEPERDPTVLDAMRNGPTGLATEWDITDNIHMMKHIPLLLINGEYDFMTDEVCAPFYWGIDKVKWVKFANSSHMPHWEERERYMKVVRSFLSHD</sequence>
<gene>
    <name evidence="4" type="ORF">BDZ94DRAFT_1256089</name>
</gene>
<accession>A0A9P5Y8D9</accession>
<dbReference type="InterPro" id="IPR005945">
    <property type="entry name" value="Pro_imino_pep"/>
</dbReference>
<dbReference type="PANTHER" id="PTHR43433">
    <property type="entry name" value="HYDROLASE, ALPHA/BETA FOLD FAMILY PROTEIN"/>
    <property type="match status" value="1"/>
</dbReference>
<dbReference type="GO" id="GO:0008233">
    <property type="term" value="F:peptidase activity"/>
    <property type="evidence" value="ECO:0007669"/>
    <property type="project" value="InterPro"/>
</dbReference>
<dbReference type="Proteomes" id="UP000807353">
    <property type="component" value="Unassembled WGS sequence"/>
</dbReference>
<dbReference type="NCBIfam" id="TIGR01250">
    <property type="entry name" value="pro_imino_pep_2"/>
    <property type="match status" value="1"/>
</dbReference>
<keyword evidence="5" id="KW-1185">Reference proteome</keyword>
<proteinExistence type="inferred from homology"/>
<dbReference type="PANTHER" id="PTHR43433:SF5">
    <property type="entry name" value="AB HYDROLASE-1 DOMAIN-CONTAINING PROTEIN"/>
    <property type="match status" value="1"/>
</dbReference>
<organism evidence="4 5">
    <name type="scientific">Collybia nuda</name>
    <dbReference type="NCBI Taxonomy" id="64659"/>
    <lineage>
        <taxon>Eukaryota</taxon>
        <taxon>Fungi</taxon>
        <taxon>Dikarya</taxon>
        <taxon>Basidiomycota</taxon>
        <taxon>Agaricomycotina</taxon>
        <taxon>Agaricomycetes</taxon>
        <taxon>Agaricomycetidae</taxon>
        <taxon>Agaricales</taxon>
        <taxon>Tricholomatineae</taxon>
        <taxon>Clitocybaceae</taxon>
        <taxon>Collybia</taxon>
    </lineage>
</organism>
<reference evidence="4" key="1">
    <citation type="submission" date="2020-11" db="EMBL/GenBank/DDBJ databases">
        <authorList>
            <consortium name="DOE Joint Genome Institute"/>
            <person name="Ahrendt S."/>
            <person name="Riley R."/>
            <person name="Andreopoulos W."/>
            <person name="Labutti K."/>
            <person name="Pangilinan J."/>
            <person name="Ruiz-Duenas F.J."/>
            <person name="Barrasa J.M."/>
            <person name="Sanchez-Garcia M."/>
            <person name="Camarero S."/>
            <person name="Miyauchi S."/>
            <person name="Serrano A."/>
            <person name="Linde D."/>
            <person name="Babiker R."/>
            <person name="Drula E."/>
            <person name="Ayuso-Fernandez I."/>
            <person name="Pacheco R."/>
            <person name="Padilla G."/>
            <person name="Ferreira P."/>
            <person name="Barriuso J."/>
            <person name="Kellner H."/>
            <person name="Castanera R."/>
            <person name="Alfaro M."/>
            <person name="Ramirez L."/>
            <person name="Pisabarro A.G."/>
            <person name="Kuo A."/>
            <person name="Tritt A."/>
            <person name="Lipzen A."/>
            <person name="He G."/>
            <person name="Yan M."/>
            <person name="Ng V."/>
            <person name="Cullen D."/>
            <person name="Martin F."/>
            <person name="Rosso M.-N."/>
            <person name="Henrissat B."/>
            <person name="Hibbett D."/>
            <person name="Martinez A.T."/>
            <person name="Grigoriev I.V."/>
        </authorList>
    </citation>
    <scope>NUCLEOTIDE SEQUENCE</scope>
    <source>
        <strain evidence="4">CBS 247.69</strain>
    </source>
</reference>
<dbReference type="OrthoDB" id="190201at2759"/>
<dbReference type="InterPro" id="IPR050471">
    <property type="entry name" value="AB_hydrolase"/>
</dbReference>
<evidence type="ECO:0000259" key="3">
    <source>
        <dbReference type="Pfam" id="PF00561"/>
    </source>
</evidence>
<dbReference type="InterPro" id="IPR029058">
    <property type="entry name" value="AB_hydrolase_fold"/>
</dbReference>
<dbReference type="Gene3D" id="3.40.50.1820">
    <property type="entry name" value="alpha/beta hydrolase"/>
    <property type="match status" value="1"/>
</dbReference>
<dbReference type="Pfam" id="PF00561">
    <property type="entry name" value="Abhydrolase_1"/>
    <property type="match status" value="1"/>
</dbReference>
<name>A0A9P5Y8D9_9AGAR</name>